<feature type="domain" description="ACT" evidence="8">
    <location>
        <begin position="678"/>
        <end position="755"/>
    </location>
</feature>
<dbReference type="InterPro" id="IPR013546">
    <property type="entry name" value="PII_UdlTrfase/GS_AdlTrfase"/>
</dbReference>
<protein>
    <recommendedName>
        <fullName evidence="7">Bifunctional uridylyltransferase/uridylyl-removing enzyme</fullName>
        <shortName evidence="7">UTase/UR</shortName>
    </recommendedName>
    <alternativeName>
        <fullName evidence="7">Bifunctional [protein-PII] modification enzyme</fullName>
    </alternativeName>
    <alternativeName>
        <fullName evidence="7">Bifunctional nitrogen sensor protein</fullName>
    </alternativeName>
    <domain>
        <recommendedName>
            <fullName evidence="7">[Protein-PII] uridylyltransferase</fullName>
            <shortName evidence="7">PII uridylyltransferase</shortName>
            <shortName evidence="7">UTase</shortName>
            <ecNumber evidence="7">2.7.7.59</ecNumber>
        </recommendedName>
    </domain>
    <domain>
        <recommendedName>
            <fullName evidence="7">[Protein-PII]-UMP uridylyl-removing enzyme</fullName>
            <shortName evidence="7">UR</shortName>
            <ecNumber evidence="7">3.1.4.-</ecNumber>
        </recommendedName>
    </domain>
</protein>
<evidence type="ECO:0000256" key="3">
    <source>
        <dbReference type="ARBA" id="ARBA00022737"/>
    </source>
</evidence>
<gene>
    <name evidence="7" type="primary">glnD</name>
    <name evidence="10" type="ORF">D9V37_04505</name>
</gene>
<evidence type="ECO:0000256" key="4">
    <source>
        <dbReference type="ARBA" id="ARBA00022801"/>
    </source>
</evidence>
<dbReference type="SUPFAM" id="SSF81301">
    <property type="entry name" value="Nucleotidyltransferase"/>
    <property type="match status" value="1"/>
</dbReference>
<dbReference type="SMART" id="SM00471">
    <property type="entry name" value="HDc"/>
    <property type="match status" value="1"/>
</dbReference>
<feature type="region of interest" description="Uridylyltransferase" evidence="7">
    <location>
        <begin position="1"/>
        <end position="274"/>
    </location>
</feature>
<accession>A0A3L8P953</accession>
<dbReference type="SUPFAM" id="SSF109604">
    <property type="entry name" value="HD-domain/PDEase-like"/>
    <property type="match status" value="1"/>
</dbReference>
<evidence type="ECO:0000256" key="1">
    <source>
        <dbReference type="ARBA" id="ARBA00022679"/>
    </source>
</evidence>
<dbReference type="Proteomes" id="UP000281708">
    <property type="component" value="Unassembled WGS sequence"/>
</dbReference>
<comment type="catalytic activity">
    <reaction evidence="7">
        <text>[protein-PII]-uridylyl-L-tyrosine + H2O = [protein-PII]-L-tyrosine + UMP + H(+)</text>
        <dbReference type="Rhea" id="RHEA:48600"/>
        <dbReference type="Rhea" id="RHEA-COMP:12147"/>
        <dbReference type="Rhea" id="RHEA-COMP:12148"/>
        <dbReference type="ChEBI" id="CHEBI:15377"/>
        <dbReference type="ChEBI" id="CHEBI:15378"/>
        <dbReference type="ChEBI" id="CHEBI:46858"/>
        <dbReference type="ChEBI" id="CHEBI:57865"/>
        <dbReference type="ChEBI" id="CHEBI:90602"/>
    </reaction>
</comment>
<comment type="caution">
    <text evidence="10">The sequence shown here is derived from an EMBL/GenBank/DDBJ whole genome shotgun (WGS) entry which is preliminary data.</text>
</comment>
<dbReference type="InterPro" id="IPR043519">
    <property type="entry name" value="NT_sf"/>
</dbReference>
<dbReference type="GO" id="GO:0008773">
    <property type="term" value="F:[protein-PII] uridylyltransferase activity"/>
    <property type="evidence" value="ECO:0007669"/>
    <property type="project" value="UniProtKB-UniRule"/>
</dbReference>
<sequence length="757" mass="81753">MSAEERARRTQGADEASIAAFAAASPPETGVALVAVGGYGRGELAPYSDLDLLLVHDERVEAGQWAADLWYPLWDAGHHVDHSVRTPAQAAEQAAADPRVALGLLDARHLAGDSNLTLRLRGDLLTQWRREARQRLPELRELVSSRANLMGELAHSSVPDLKESVGGLRDATVLKALVASWLVDVPHAELERSRTSLLDVRDALHAVAGRATDRVVPEYWGEIAGLLDLPDDRAAQRLTRAAGRRITHLSRLTWSRAEAVLRRSSGPRRPALESVGGGVAVSNGEVVLDRGARPENDPTLLLRAAAVAAERGLVLSPATAARLVRECPPLPDPWPAEARDLLVRLLGAGRGLLAVWETLDETGFETGAIATFLPEWEPVRLLPHASVVHRFTVDRHMVETCIEASALIRRVARPDVLLVAALLHDIGKGGLLEHSVAGEPVAREIARRIGFDDREVDLVGLLVRRHLLLPEVATTRDVDDPATVAAVLAQVPDREALELLVTLTEADARATSEKAWTAWRASLVRTLFRRCVEALGEGTGPDVAVPDPIATVPDKVLRDLSQVWVETEPTDEGCRVTVVARDRVGLLADAAAMLALQRVSVRAARAWTVEAADVAEVAIGLSQWEVADVELDETVLLQRLENIVAGRLDPSERLARRSSARLEPTVGVRPEASATATVLEVRAEDRPGVIYAVCRALAGLGLSVRSMHVATLGPQAVDVFYVQEDAAGALDEVRAARAAHVVREALLDTVRLEDPQT</sequence>
<dbReference type="InterPro" id="IPR003607">
    <property type="entry name" value="HD/PDEase_dom"/>
</dbReference>
<comment type="function">
    <text evidence="7">Modifies, by uridylylation and deuridylylation, the PII regulatory proteins (GlnB and homologs), in response to the nitrogen status of the cell that GlnD senses through the glutamine level. Under low glutamine levels, catalyzes the conversion of the PII proteins and UTP to PII-UMP and PPi, while under higher glutamine levels, GlnD hydrolyzes PII-UMP to PII and UMP (deuridylylation). Thus, controls uridylylation state and activity of the PII proteins, and plays an important role in the regulation of nitrogen metabolism.</text>
</comment>
<evidence type="ECO:0000313" key="11">
    <source>
        <dbReference type="Proteomes" id="UP000281708"/>
    </source>
</evidence>
<dbReference type="Pfam" id="PF01909">
    <property type="entry name" value="NTP_transf_2"/>
    <property type="match status" value="1"/>
</dbReference>
<keyword evidence="6 7" id="KW-0511">Multifunctional enzyme</keyword>
<feature type="domain" description="HD" evidence="9">
    <location>
        <begin position="393"/>
        <end position="497"/>
    </location>
</feature>
<dbReference type="PANTHER" id="PTHR47320:SF1">
    <property type="entry name" value="BIFUNCTIONAL URIDYLYLTRANSFERASE_URIDYLYL-REMOVING ENZYME"/>
    <property type="match status" value="1"/>
</dbReference>
<dbReference type="Pfam" id="PF01966">
    <property type="entry name" value="HD"/>
    <property type="match status" value="1"/>
</dbReference>
<comment type="domain">
    <text evidence="7">Has four distinct domains: an N-terminal nucleotidyltransferase (NT) domain responsible for UTase activity, a central HD domain that encodes UR activity, and two C-terminal ACT domains that seem to have a role in glutamine sensing.</text>
</comment>
<dbReference type="InterPro" id="IPR045865">
    <property type="entry name" value="ACT-like_dom_sf"/>
</dbReference>
<comment type="activity regulation">
    <text evidence="7">Uridylyltransferase (UTase) activity is inhibited by glutamine, while glutamine activates uridylyl-removing (UR) activity.</text>
</comment>
<evidence type="ECO:0000256" key="7">
    <source>
        <dbReference type="HAMAP-Rule" id="MF_00277"/>
    </source>
</evidence>
<name>A0A3L8P953_9ACTN</name>
<evidence type="ECO:0000256" key="2">
    <source>
        <dbReference type="ARBA" id="ARBA00022695"/>
    </source>
</evidence>
<dbReference type="OrthoDB" id="9758038at2"/>
<proteinExistence type="inferred from homology"/>
<dbReference type="GO" id="GO:0008081">
    <property type="term" value="F:phosphoric diester hydrolase activity"/>
    <property type="evidence" value="ECO:0007669"/>
    <property type="project" value="UniProtKB-UniRule"/>
</dbReference>
<dbReference type="PANTHER" id="PTHR47320">
    <property type="entry name" value="BIFUNCTIONAL URIDYLYLTRANSFERASE/URIDYLYL-REMOVING ENZYME"/>
    <property type="match status" value="1"/>
</dbReference>
<dbReference type="InterPro" id="IPR002912">
    <property type="entry name" value="ACT_dom"/>
</dbReference>
<evidence type="ECO:0000313" key="10">
    <source>
        <dbReference type="EMBL" id="RLV51178.1"/>
    </source>
</evidence>
<dbReference type="NCBIfam" id="NF002895">
    <property type="entry name" value="PRK03381.1"/>
    <property type="match status" value="1"/>
</dbReference>
<dbReference type="EMBL" id="RDBE01000001">
    <property type="protein sequence ID" value="RLV51178.1"/>
    <property type="molecule type" value="Genomic_DNA"/>
</dbReference>
<dbReference type="RefSeq" id="WP_121804858.1">
    <property type="nucleotide sequence ID" value="NZ_RDBE01000001.1"/>
</dbReference>
<dbReference type="HAMAP" id="MF_00277">
    <property type="entry name" value="PII_uridylyl_transf"/>
    <property type="match status" value="1"/>
</dbReference>
<keyword evidence="11" id="KW-1185">Reference proteome</keyword>
<dbReference type="SUPFAM" id="SSF55021">
    <property type="entry name" value="ACT-like"/>
    <property type="match status" value="1"/>
</dbReference>
<evidence type="ECO:0000256" key="5">
    <source>
        <dbReference type="ARBA" id="ARBA00022842"/>
    </source>
</evidence>
<keyword evidence="3" id="KW-0677">Repeat</keyword>
<reference evidence="10 11" key="1">
    <citation type="submission" date="2018-10" db="EMBL/GenBank/DDBJ databases">
        <title>Marmoricola sp. 4Q3S-7 whole genome shotgun sequence.</title>
        <authorList>
            <person name="Li F."/>
        </authorList>
    </citation>
    <scope>NUCLEOTIDE SEQUENCE [LARGE SCALE GENOMIC DNA]</scope>
    <source>
        <strain evidence="10 11">4Q3S-7</strain>
    </source>
</reference>
<keyword evidence="1 7" id="KW-0808">Transferase</keyword>
<evidence type="ECO:0000256" key="6">
    <source>
        <dbReference type="ARBA" id="ARBA00023268"/>
    </source>
</evidence>
<dbReference type="Pfam" id="PF08335">
    <property type="entry name" value="GlnD_UR_UTase"/>
    <property type="match status" value="1"/>
</dbReference>
<dbReference type="Gene3D" id="3.30.70.260">
    <property type="match status" value="1"/>
</dbReference>
<dbReference type="CDD" id="cd04899">
    <property type="entry name" value="ACT_ACR-UUR-like_2"/>
    <property type="match status" value="1"/>
</dbReference>
<organism evidence="10 11">
    <name type="scientific">Nocardioides mangrovicus</name>
    <dbReference type="NCBI Taxonomy" id="2478913"/>
    <lineage>
        <taxon>Bacteria</taxon>
        <taxon>Bacillati</taxon>
        <taxon>Actinomycetota</taxon>
        <taxon>Actinomycetes</taxon>
        <taxon>Propionibacteriales</taxon>
        <taxon>Nocardioidaceae</taxon>
        <taxon>Nocardioides</taxon>
    </lineage>
</organism>
<dbReference type="PROSITE" id="PS51671">
    <property type="entry name" value="ACT"/>
    <property type="match status" value="1"/>
</dbReference>
<evidence type="ECO:0000259" key="9">
    <source>
        <dbReference type="PROSITE" id="PS51831"/>
    </source>
</evidence>
<keyword evidence="4 7" id="KW-0378">Hydrolase</keyword>
<dbReference type="PROSITE" id="PS51831">
    <property type="entry name" value="HD"/>
    <property type="match status" value="1"/>
</dbReference>
<evidence type="ECO:0000259" key="8">
    <source>
        <dbReference type="PROSITE" id="PS51671"/>
    </source>
</evidence>
<dbReference type="InterPro" id="IPR010043">
    <property type="entry name" value="UTase/UR"/>
</dbReference>
<dbReference type="Pfam" id="PF01842">
    <property type="entry name" value="ACT"/>
    <property type="match status" value="1"/>
</dbReference>
<keyword evidence="5 7" id="KW-0460">Magnesium</keyword>
<dbReference type="EC" id="3.1.4.-" evidence="7"/>
<dbReference type="InterPro" id="IPR006674">
    <property type="entry name" value="HD_domain"/>
</dbReference>
<dbReference type="EC" id="2.7.7.59" evidence="7"/>
<keyword evidence="2 7" id="KW-0548">Nucleotidyltransferase</keyword>
<comment type="similarity">
    <text evidence="7">Belongs to the GlnD family.</text>
</comment>
<dbReference type="InterPro" id="IPR002934">
    <property type="entry name" value="Polymerase_NTP_transf_dom"/>
</dbReference>
<comment type="catalytic activity">
    <reaction evidence="7">
        <text>[protein-PII]-L-tyrosine + UTP = [protein-PII]-uridylyl-L-tyrosine + diphosphate</text>
        <dbReference type="Rhea" id="RHEA:13673"/>
        <dbReference type="Rhea" id="RHEA-COMP:12147"/>
        <dbReference type="Rhea" id="RHEA-COMP:12148"/>
        <dbReference type="ChEBI" id="CHEBI:33019"/>
        <dbReference type="ChEBI" id="CHEBI:46398"/>
        <dbReference type="ChEBI" id="CHEBI:46858"/>
        <dbReference type="ChEBI" id="CHEBI:90602"/>
        <dbReference type="EC" id="2.7.7.59"/>
    </reaction>
</comment>
<dbReference type="Gene3D" id="1.10.3090.10">
    <property type="entry name" value="cca-adding enzyme, domain 2"/>
    <property type="match status" value="1"/>
</dbReference>
<comment type="cofactor">
    <cofactor evidence="7">
        <name>Mg(2+)</name>
        <dbReference type="ChEBI" id="CHEBI:18420"/>
    </cofactor>
</comment>
<dbReference type="AlphaFoldDB" id="A0A3L8P953"/>
<dbReference type="GO" id="GO:0006808">
    <property type="term" value="P:regulation of nitrogen utilization"/>
    <property type="evidence" value="ECO:0007669"/>
    <property type="project" value="UniProtKB-UniRule"/>
</dbReference>
<comment type="caution">
    <text evidence="7">Lacks conserved residue(s) required for the propagation of feature annotation.</text>
</comment>